<dbReference type="Proteomes" id="UP001209168">
    <property type="component" value="Unassembled WGS sequence"/>
</dbReference>
<dbReference type="AlphaFoldDB" id="A0AAW5UNF1"/>
<dbReference type="EMBL" id="JAPDVH010000001">
    <property type="protein sequence ID" value="MCW4156268.1"/>
    <property type="molecule type" value="Genomic_DNA"/>
</dbReference>
<sequence>MLAWQLSKRFLITSCVAVVIAIPLCVKLMQEYLIGFKYRIDFPWWTLVAGAIFTLLLALVSVFSYTLRTALENPIDSIKME</sequence>
<keyword evidence="1" id="KW-0472">Membrane</keyword>
<feature type="transmembrane region" description="Helical" evidence="1">
    <location>
        <begin position="45"/>
        <end position="67"/>
    </location>
</feature>
<evidence type="ECO:0008006" key="4">
    <source>
        <dbReference type="Google" id="ProtNLM"/>
    </source>
</evidence>
<proteinExistence type="predicted"/>
<keyword evidence="1" id="KW-0812">Transmembrane</keyword>
<gene>
    <name evidence="2" type="ORF">ONT23_12155</name>
</gene>
<keyword evidence="1" id="KW-1133">Transmembrane helix</keyword>
<evidence type="ECO:0000313" key="2">
    <source>
        <dbReference type="EMBL" id="MCW4156268.1"/>
    </source>
</evidence>
<protein>
    <recommendedName>
        <fullName evidence="4">ABC3 transporter permease protein domain-containing protein</fullName>
    </recommendedName>
</protein>
<evidence type="ECO:0000256" key="1">
    <source>
        <dbReference type="SAM" id="Phobius"/>
    </source>
</evidence>
<evidence type="ECO:0000313" key="3">
    <source>
        <dbReference type="Proteomes" id="UP001209168"/>
    </source>
</evidence>
<dbReference type="RefSeq" id="WP_264901731.1">
    <property type="nucleotide sequence ID" value="NZ_JAPDVH010000001.1"/>
</dbReference>
<organism evidence="2 3">
    <name type="scientific">Segatella copri</name>
    <dbReference type="NCBI Taxonomy" id="165179"/>
    <lineage>
        <taxon>Bacteria</taxon>
        <taxon>Pseudomonadati</taxon>
        <taxon>Bacteroidota</taxon>
        <taxon>Bacteroidia</taxon>
        <taxon>Bacteroidales</taxon>
        <taxon>Prevotellaceae</taxon>
        <taxon>Segatella</taxon>
    </lineage>
</organism>
<comment type="caution">
    <text evidence="2">The sequence shown here is derived from an EMBL/GenBank/DDBJ whole genome shotgun (WGS) entry which is preliminary data.</text>
</comment>
<name>A0AAW5UNF1_9BACT</name>
<accession>A0AAW5UNF1</accession>
<reference evidence="2" key="1">
    <citation type="submission" date="2022-11" db="EMBL/GenBank/DDBJ databases">
        <title>Genomic repertoires linked with pathogenic potency of arthritogenic Prevotella copri isolated from the gut of rheumatoid arthritis patients.</title>
        <authorList>
            <person name="Nii T."/>
            <person name="Maeda Y."/>
            <person name="Motooka D."/>
            <person name="Naito M."/>
            <person name="Matsumoto Y."/>
            <person name="Ogawa T."/>
            <person name="Oguro-Igashira E."/>
            <person name="Kishikawa T."/>
            <person name="Yamashita M."/>
            <person name="Koizumi S."/>
            <person name="Kurakawa T."/>
            <person name="Okumura R."/>
            <person name="Kayama H."/>
            <person name="Murakami M."/>
            <person name="Sakaguchi T."/>
            <person name="Das B."/>
            <person name="Nakamura S."/>
            <person name="Okada Y."/>
            <person name="Kumanogoh A."/>
            <person name="Takeda K."/>
        </authorList>
    </citation>
    <scope>NUCLEOTIDE SEQUENCE</scope>
    <source>
        <strain evidence="2">H012_8</strain>
    </source>
</reference>